<sequence length="427" mass="46977">MSEQLVSPLYDGTTSRRPRRPEPRAGRGHATRAAEMAVLYQSGGFSPDHLADLYGETVATVHSELRNEGVEVTHPGPSPDPIAVTMEALYDLRLSIDRVGWLCGCSYRKARKILLGAGVELREGRTPLKQEVDVPRLVKLYESRLSVPAIAKECGISYGTAYNRLRDAGVLRGLRKEVDVPRLVKLYESRLSIPAIAKECGISYSTAYNRLRNAGALRGLRAKPLRPSNPLPASTVVDLHLQGYMKEDITRLTGRSNSFVHHHLALAGLPVRVRPDALSVDTETLLAVYRIVASSAVTAEILHLSEGAVFNRLYEAGQEILAAPDPEAPPLHIPSPSAWQRRHQDILARAAKGQGGYSIATALKIPPAEVFEVLRLYQSRDHTSAEILYRHGQGESPGVIAIRMGLRLDRIKSVLAKYSARHSPRRT</sequence>
<keyword evidence="3" id="KW-1185">Reference proteome</keyword>
<evidence type="ECO:0000256" key="1">
    <source>
        <dbReference type="SAM" id="MobiDB-lite"/>
    </source>
</evidence>
<evidence type="ECO:0000313" key="3">
    <source>
        <dbReference type="Proteomes" id="UP001611397"/>
    </source>
</evidence>
<proteinExistence type="predicted"/>
<dbReference type="RefSeq" id="WP_159061757.1">
    <property type="nucleotide sequence ID" value="NZ_JBIRUT010000021.1"/>
</dbReference>
<dbReference type="Gene3D" id="1.10.10.60">
    <property type="entry name" value="Homeodomain-like"/>
    <property type="match status" value="2"/>
</dbReference>
<protein>
    <submittedName>
        <fullName evidence="2">Uncharacterized protein</fullName>
    </submittedName>
</protein>
<dbReference type="EMBL" id="JBIRWM010000023">
    <property type="protein sequence ID" value="MFI2161083.1"/>
    <property type="molecule type" value="Genomic_DNA"/>
</dbReference>
<name>A0ABW7VI80_STROI</name>
<evidence type="ECO:0000313" key="2">
    <source>
        <dbReference type="EMBL" id="MFI2161083.1"/>
    </source>
</evidence>
<dbReference type="Proteomes" id="UP001611397">
    <property type="component" value="Unassembled WGS sequence"/>
</dbReference>
<accession>A0ABW7VI80</accession>
<comment type="caution">
    <text evidence="2">The sequence shown here is derived from an EMBL/GenBank/DDBJ whole genome shotgun (WGS) entry which is preliminary data.</text>
</comment>
<gene>
    <name evidence="2" type="ORF">ACH49L_36330</name>
</gene>
<feature type="region of interest" description="Disordered" evidence="1">
    <location>
        <begin position="1"/>
        <end position="31"/>
    </location>
</feature>
<reference evidence="2 3" key="1">
    <citation type="submission" date="2024-10" db="EMBL/GenBank/DDBJ databases">
        <title>The Natural Products Discovery Center: Release of the First 8490 Sequenced Strains for Exploring Actinobacteria Biosynthetic Diversity.</title>
        <authorList>
            <person name="Kalkreuter E."/>
            <person name="Kautsar S.A."/>
            <person name="Yang D."/>
            <person name="Bader C.D."/>
            <person name="Teijaro C.N."/>
            <person name="Fluegel L."/>
            <person name="Davis C.M."/>
            <person name="Simpson J.R."/>
            <person name="Lauterbach L."/>
            <person name="Steele A.D."/>
            <person name="Gui C."/>
            <person name="Meng S."/>
            <person name="Li G."/>
            <person name="Viehrig K."/>
            <person name="Ye F."/>
            <person name="Su P."/>
            <person name="Kiefer A.F."/>
            <person name="Nichols A."/>
            <person name="Cepeda A.J."/>
            <person name="Yan W."/>
            <person name="Fan B."/>
            <person name="Jiang Y."/>
            <person name="Adhikari A."/>
            <person name="Zheng C.-J."/>
            <person name="Schuster L."/>
            <person name="Cowan T.M."/>
            <person name="Smanski M.J."/>
            <person name="Chevrette M.G."/>
            <person name="De Carvalho L.P.S."/>
            <person name="Shen B."/>
        </authorList>
    </citation>
    <scope>NUCLEOTIDE SEQUENCE [LARGE SCALE GENOMIC DNA]</scope>
    <source>
        <strain evidence="2 3">NPDC020295</strain>
    </source>
</reference>
<organism evidence="2 3">
    <name type="scientific">Streptomyces olivaceoviridis</name>
    <name type="common">Streptomyces corchorusii</name>
    <dbReference type="NCBI Taxonomy" id="1921"/>
    <lineage>
        <taxon>Bacteria</taxon>
        <taxon>Bacillati</taxon>
        <taxon>Actinomycetota</taxon>
        <taxon>Actinomycetes</taxon>
        <taxon>Kitasatosporales</taxon>
        <taxon>Streptomycetaceae</taxon>
        <taxon>Streptomyces</taxon>
    </lineage>
</organism>